<keyword evidence="2" id="KW-0378">Hydrolase</keyword>
<keyword evidence="5" id="KW-1185">Reference proteome</keyword>
<evidence type="ECO:0000313" key="5">
    <source>
        <dbReference type="Proteomes" id="UP000608850"/>
    </source>
</evidence>
<accession>A0A830GDL1</accession>
<proteinExistence type="predicted"/>
<dbReference type="RefSeq" id="WP_188878520.1">
    <property type="nucleotide sequence ID" value="NZ_BMOQ01000005.1"/>
</dbReference>
<gene>
    <name evidence="4" type="ORF">GCM10009021_18290</name>
</gene>
<dbReference type="Proteomes" id="UP000608850">
    <property type="component" value="Unassembled WGS sequence"/>
</dbReference>
<dbReference type="PROSITE" id="PS51462">
    <property type="entry name" value="NUDIX"/>
    <property type="match status" value="1"/>
</dbReference>
<dbReference type="CDD" id="cd02883">
    <property type="entry name" value="NUDIX_Hydrolase"/>
    <property type="match status" value="1"/>
</dbReference>
<feature type="domain" description="Nudix hydrolase" evidence="3">
    <location>
        <begin position="47"/>
        <end position="172"/>
    </location>
</feature>
<dbReference type="GO" id="GO:0016787">
    <property type="term" value="F:hydrolase activity"/>
    <property type="evidence" value="ECO:0007669"/>
    <property type="project" value="UniProtKB-KW"/>
</dbReference>
<comment type="caution">
    <text evidence="4">The sequence shown here is derived from an EMBL/GenBank/DDBJ whole genome shotgun (WGS) entry which is preliminary data.</text>
</comment>
<dbReference type="SUPFAM" id="SSF55811">
    <property type="entry name" value="Nudix"/>
    <property type="match status" value="1"/>
</dbReference>
<evidence type="ECO:0000313" key="4">
    <source>
        <dbReference type="EMBL" id="GGN17799.1"/>
    </source>
</evidence>
<dbReference type="InterPro" id="IPR015797">
    <property type="entry name" value="NUDIX_hydrolase-like_dom_sf"/>
</dbReference>
<organism evidence="4 5">
    <name type="scientific">Halarchaeum nitratireducens</name>
    <dbReference type="NCBI Taxonomy" id="489913"/>
    <lineage>
        <taxon>Archaea</taxon>
        <taxon>Methanobacteriati</taxon>
        <taxon>Methanobacteriota</taxon>
        <taxon>Stenosarchaea group</taxon>
        <taxon>Halobacteria</taxon>
        <taxon>Halobacteriales</taxon>
        <taxon>Halobacteriaceae</taxon>
    </lineage>
</organism>
<dbReference type="OrthoDB" id="313151at2157"/>
<evidence type="ECO:0000256" key="2">
    <source>
        <dbReference type="ARBA" id="ARBA00022801"/>
    </source>
</evidence>
<dbReference type="Gene3D" id="3.90.79.10">
    <property type="entry name" value="Nucleoside Triphosphate Pyrophosphohydrolase"/>
    <property type="match status" value="1"/>
</dbReference>
<reference evidence="4 5" key="1">
    <citation type="journal article" date="2019" name="Int. J. Syst. Evol. Microbiol.">
        <title>The Global Catalogue of Microorganisms (GCM) 10K type strain sequencing project: providing services to taxonomists for standard genome sequencing and annotation.</title>
        <authorList>
            <consortium name="The Broad Institute Genomics Platform"/>
            <consortium name="The Broad Institute Genome Sequencing Center for Infectious Disease"/>
            <person name="Wu L."/>
            <person name="Ma J."/>
        </authorList>
    </citation>
    <scope>NUCLEOTIDE SEQUENCE [LARGE SCALE GENOMIC DNA]</scope>
    <source>
        <strain evidence="4 5">JCM 16331</strain>
    </source>
</reference>
<comment type="cofactor">
    <cofactor evidence="1">
        <name>Mg(2+)</name>
        <dbReference type="ChEBI" id="CHEBI:18420"/>
    </cofactor>
</comment>
<name>A0A830GDL1_9EURY</name>
<evidence type="ECO:0000259" key="3">
    <source>
        <dbReference type="PROSITE" id="PS51462"/>
    </source>
</evidence>
<dbReference type="Pfam" id="PF00293">
    <property type="entry name" value="NUDIX"/>
    <property type="match status" value="1"/>
</dbReference>
<dbReference type="EMBL" id="BMOQ01000005">
    <property type="protein sequence ID" value="GGN17799.1"/>
    <property type="molecule type" value="Genomic_DNA"/>
</dbReference>
<sequence length="172" mass="18746">MSRQGSAAVGETIEQLRGAYGGFPVVEDRTTVPRRALVECMASASEGRLGGARALLERDGRTLLVRYRENPDVWDLPGGSLARHENHEQTAKRHVAEQVGIECALTGAFHARRQTFALVDGGEGTSGLWVHFEGEPLGTEIELDPSDEIVEARWFDTAPDAVAAPLRERLAE</sequence>
<dbReference type="AlphaFoldDB" id="A0A830GDL1"/>
<protein>
    <recommendedName>
        <fullName evidence="3">Nudix hydrolase domain-containing protein</fullName>
    </recommendedName>
</protein>
<dbReference type="InterPro" id="IPR000086">
    <property type="entry name" value="NUDIX_hydrolase_dom"/>
</dbReference>
<evidence type="ECO:0000256" key="1">
    <source>
        <dbReference type="ARBA" id="ARBA00001946"/>
    </source>
</evidence>
<dbReference type="PANTHER" id="PTHR43046:SF14">
    <property type="entry name" value="MUTT_NUDIX FAMILY PROTEIN"/>
    <property type="match status" value="1"/>
</dbReference>
<dbReference type="PANTHER" id="PTHR43046">
    <property type="entry name" value="GDP-MANNOSE MANNOSYL HYDROLASE"/>
    <property type="match status" value="1"/>
</dbReference>